<dbReference type="SUPFAM" id="SSF49562">
    <property type="entry name" value="C2 domain (Calcium/lipid-binding domain, CaLB)"/>
    <property type="match status" value="1"/>
</dbReference>
<accession>A0AAW1P2W6</accession>
<dbReference type="EMBL" id="JALJOR010000020">
    <property type="protein sequence ID" value="KAK9803657.1"/>
    <property type="molecule type" value="Genomic_DNA"/>
</dbReference>
<dbReference type="Proteomes" id="UP001489004">
    <property type="component" value="Unassembled WGS sequence"/>
</dbReference>
<evidence type="ECO:0000313" key="1">
    <source>
        <dbReference type="EMBL" id="KAK9803657.1"/>
    </source>
</evidence>
<name>A0AAW1P2W6_9CHLO</name>
<evidence type="ECO:0008006" key="3">
    <source>
        <dbReference type="Google" id="ProtNLM"/>
    </source>
</evidence>
<comment type="caution">
    <text evidence="1">The sequence shown here is derived from an EMBL/GenBank/DDBJ whole genome shotgun (WGS) entry which is preliminary data.</text>
</comment>
<proteinExistence type="predicted"/>
<reference evidence="1 2" key="1">
    <citation type="journal article" date="2024" name="Nat. Commun.">
        <title>Phylogenomics reveals the evolutionary origins of lichenization in chlorophyte algae.</title>
        <authorList>
            <person name="Puginier C."/>
            <person name="Libourel C."/>
            <person name="Otte J."/>
            <person name="Skaloud P."/>
            <person name="Haon M."/>
            <person name="Grisel S."/>
            <person name="Petersen M."/>
            <person name="Berrin J.G."/>
            <person name="Delaux P.M."/>
            <person name="Dal Grande F."/>
            <person name="Keller J."/>
        </authorList>
    </citation>
    <scope>NUCLEOTIDE SEQUENCE [LARGE SCALE GENOMIC DNA]</scope>
    <source>
        <strain evidence="1 2">SAG 2043</strain>
    </source>
</reference>
<sequence length="245" mass="26765">MTDKPEKIKGYLKISVAEASGKNKEDAVVWDSSFVEGFVKVEVRGGQRNIKVQTTPKRVLANSINWQEELSLEVLEESKELRIMLCREKRTGSRVGTSVIAACGIFVSDILDAVPIDKYFELFKPGVGGEGGFIRIGMNFVTDLNQPVENENGAKQPAAFNPQLSFKGYQDDAQSHKVEGLTTMASMAPVGMTPDAEAAIKRFDQEEKTVTKGRKKGKPVLKLLVVLAAAAAVAVKVHQDKQKGK</sequence>
<gene>
    <name evidence="1" type="ORF">WJX72_009039</name>
</gene>
<dbReference type="InterPro" id="IPR035892">
    <property type="entry name" value="C2_domain_sf"/>
</dbReference>
<organism evidence="1 2">
    <name type="scientific">[Myrmecia] bisecta</name>
    <dbReference type="NCBI Taxonomy" id="41462"/>
    <lineage>
        <taxon>Eukaryota</taxon>
        <taxon>Viridiplantae</taxon>
        <taxon>Chlorophyta</taxon>
        <taxon>core chlorophytes</taxon>
        <taxon>Trebouxiophyceae</taxon>
        <taxon>Trebouxiales</taxon>
        <taxon>Trebouxiaceae</taxon>
        <taxon>Myrmecia</taxon>
    </lineage>
</organism>
<dbReference type="AlphaFoldDB" id="A0AAW1P2W6"/>
<evidence type="ECO:0000313" key="2">
    <source>
        <dbReference type="Proteomes" id="UP001489004"/>
    </source>
</evidence>
<protein>
    <recommendedName>
        <fullName evidence="3">C2 domain-containing protein</fullName>
    </recommendedName>
</protein>
<keyword evidence="2" id="KW-1185">Reference proteome</keyword>